<keyword evidence="2" id="KW-0805">Transcription regulation</keyword>
<evidence type="ECO:0000256" key="2">
    <source>
        <dbReference type="ARBA" id="ARBA00023015"/>
    </source>
</evidence>
<dbReference type="PANTHER" id="PTHR30055">
    <property type="entry name" value="HTH-TYPE TRANSCRIPTIONAL REGULATOR RUTR"/>
    <property type="match status" value="1"/>
</dbReference>
<dbReference type="Proteomes" id="UP000292704">
    <property type="component" value="Unassembled WGS sequence"/>
</dbReference>
<proteinExistence type="predicted"/>
<evidence type="ECO:0000313" key="8">
    <source>
        <dbReference type="Proteomes" id="UP000292704"/>
    </source>
</evidence>
<dbReference type="OrthoDB" id="135877at2157"/>
<dbReference type="Pfam" id="PF00440">
    <property type="entry name" value="TetR_N"/>
    <property type="match status" value="1"/>
</dbReference>
<reference evidence="7 8" key="1">
    <citation type="submission" date="2019-02" db="EMBL/GenBank/DDBJ databases">
        <title>Genome analysis provides insights into bioremediation potentialities and Haloocin production by Natrinema altunense strain 4.1R isolated from Chott Douz in Tunisian desert.</title>
        <authorList>
            <person name="Najjari A."/>
            <person name="Youssef N."/>
            <person name="Ben Dhia O."/>
            <person name="Ferjani R."/>
            <person name="El Hidri D."/>
            <person name="Ouzari H.I."/>
            <person name="Cherif A."/>
        </authorList>
    </citation>
    <scope>NUCLEOTIDE SEQUENCE [LARGE SCALE GENOMIC DNA]</scope>
    <source>
        <strain evidence="7 8">4.1R</strain>
    </source>
</reference>
<dbReference type="SUPFAM" id="SSF48498">
    <property type="entry name" value="Tetracyclin repressor-like, C-terminal domain"/>
    <property type="match status" value="1"/>
</dbReference>
<evidence type="ECO:0000313" key="7">
    <source>
        <dbReference type="EMBL" id="RZH67049.1"/>
    </source>
</evidence>
<comment type="caution">
    <text evidence="7">The sequence shown here is derived from an EMBL/GenBank/DDBJ whole genome shotgun (WGS) entry which is preliminary data.</text>
</comment>
<keyword evidence="1" id="KW-0678">Repressor</keyword>
<keyword evidence="4" id="KW-0804">Transcription</keyword>
<evidence type="ECO:0000256" key="3">
    <source>
        <dbReference type="ARBA" id="ARBA00023125"/>
    </source>
</evidence>
<feature type="DNA-binding region" description="H-T-H motif" evidence="5">
    <location>
        <begin position="33"/>
        <end position="52"/>
    </location>
</feature>
<name>A0A482XUT7_9EURY</name>
<organism evidence="7 8">
    <name type="scientific">Natrinema altunense</name>
    <dbReference type="NCBI Taxonomy" id="222984"/>
    <lineage>
        <taxon>Archaea</taxon>
        <taxon>Methanobacteriati</taxon>
        <taxon>Methanobacteriota</taxon>
        <taxon>Stenosarchaea group</taxon>
        <taxon>Halobacteria</taxon>
        <taxon>Halobacteriales</taxon>
        <taxon>Natrialbaceae</taxon>
        <taxon>Natrinema</taxon>
    </lineage>
</organism>
<sequence>MGSDIFDNPVNTREEILAATYRTLRDRGYADLTMQAIGEELDQSPSLVYHHYEDKDALVRACLEYLLEHFRDEYSYETIDDPRERLEEVVDWCFGTAGTDDDRQPFVRTVLELRVQAIHDPAYRAHFTRSDQVFAETIAAIIRAGIETGDFRECDPNAVAETLQTVFFGMLSRLFSTDADGWAEAVSNEVELYLESRVYAE</sequence>
<dbReference type="InterPro" id="IPR050109">
    <property type="entry name" value="HTH-type_TetR-like_transc_reg"/>
</dbReference>
<dbReference type="InterPro" id="IPR036271">
    <property type="entry name" value="Tet_transcr_reg_TetR-rel_C_sf"/>
</dbReference>
<evidence type="ECO:0000256" key="5">
    <source>
        <dbReference type="PROSITE-ProRule" id="PRU00335"/>
    </source>
</evidence>
<protein>
    <submittedName>
        <fullName evidence="7">TetR/AcrR family transcriptional regulator</fullName>
    </submittedName>
</protein>
<feature type="domain" description="HTH tetR-type" evidence="6">
    <location>
        <begin position="10"/>
        <end position="70"/>
    </location>
</feature>
<evidence type="ECO:0000259" key="6">
    <source>
        <dbReference type="PROSITE" id="PS50977"/>
    </source>
</evidence>
<dbReference type="GO" id="GO:0003700">
    <property type="term" value="F:DNA-binding transcription factor activity"/>
    <property type="evidence" value="ECO:0007669"/>
    <property type="project" value="TreeGrafter"/>
</dbReference>
<accession>A0A482XUT7</accession>
<dbReference type="GO" id="GO:0000976">
    <property type="term" value="F:transcription cis-regulatory region binding"/>
    <property type="evidence" value="ECO:0007669"/>
    <property type="project" value="TreeGrafter"/>
</dbReference>
<dbReference type="AlphaFoldDB" id="A0A482XUT7"/>
<evidence type="ECO:0000256" key="1">
    <source>
        <dbReference type="ARBA" id="ARBA00022491"/>
    </source>
</evidence>
<dbReference type="Gene3D" id="1.10.357.10">
    <property type="entry name" value="Tetracycline Repressor, domain 2"/>
    <property type="match status" value="1"/>
</dbReference>
<dbReference type="EMBL" id="SHMR01000007">
    <property type="protein sequence ID" value="RZH67049.1"/>
    <property type="molecule type" value="Genomic_DNA"/>
</dbReference>
<dbReference type="RefSeq" id="WP_130171307.1">
    <property type="nucleotide sequence ID" value="NZ_SHMR01000007.1"/>
</dbReference>
<dbReference type="PANTHER" id="PTHR30055:SF234">
    <property type="entry name" value="HTH-TYPE TRANSCRIPTIONAL REGULATOR BETI"/>
    <property type="match status" value="1"/>
</dbReference>
<dbReference type="InterPro" id="IPR039538">
    <property type="entry name" value="BetI_C"/>
</dbReference>
<dbReference type="STRING" id="222984.GCA_000731985_01686"/>
<dbReference type="InterPro" id="IPR001647">
    <property type="entry name" value="HTH_TetR"/>
</dbReference>
<evidence type="ECO:0000256" key="4">
    <source>
        <dbReference type="ARBA" id="ARBA00023163"/>
    </source>
</evidence>
<keyword evidence="3 5" id="KW-0238">DNA-binding</keyword>
<dbReference type="SUPFAM" id="SSF46689">
    <property type="entry name" value="Homeodomain-like"/>
    <property type="match status" value="1"/>
</dbReference>
<dbReference type="InterPro" id="IPR009057">
    <property type="entry name" value="Homeodomain-like_sf"/>
</dbReference>
<dbReference type="Pfam" id="PF13977">
    <property type="entry name" value="TetR_C_6"/>
    <property type="match status" value="1"/>
</dbReference>
<dbReference type="PROSITE" id="PS50977">
    <property type="entry name" value="HTH_TETR_2"/>
    <property type="match status" value="1"/>
</dbReference>
<gene>
    <name evidence="7" type="ORF">ELS17_14860</name>
</gene>